<feature type="region of interest" description="Disordered" evidence="1">
    <location>
        <begin position="36"/>
        <end position="61"/>
    </location>
</feature>
<gene>
    <name evidence="3" type="ORF">Pla163_10110</name>
</gene>
<feature type="chain" id="PRO_5021754386" description="LPXTG cell wall anchor domain-containing protein" evidence="2">
    <location>
        <begin position="23"/>
        <end position="127"/>
    </location>
</feature>
<proteinExistence type="predicted"/>
<feature type="signal peptide" evidence="2">
    <location>
        <begin position="1"/>
        <end position="22"/>
    </location>
</feature>
<reference evidence="3 4" key="1">
    <citation type="submission" date="2019-02" db="EMBL/GenBank/DDBJ databases">
        <title>Deep-cultivation of Planctomycetes and their phenomic and genomic characterization uncovers novel biology.</title>
        <authorList>
            <person name="Wiegand S."/>
            <person name="Jogler M."/>
            <person name="Boedeker C."/>
            <person name="Pinto D."/>
            <person name="Vollmers J."/>
            <person name="Rivas-Marin E."/>
            <person name="Kohn T."/>
            <person name="Peeters S.H."/>
            <person name="Heuer A."/>
            <person name="Rast P."/>
            <person name="Oberbeckmann S."/>
            <person name="Bunk B."/>
            <person name="Jeske O."/>
            <person name="Meyerdierks A."/>
            <person name="Storesund J.E."/>
            <person name="Kallscheuer N."/>
            <person name="Luecker S."/>
            <person name="Lage O.M."/>
            <person name="Pohl T."/>
            <person name="Merkel B.J."/>
            <person name="Hornburger P."/>
            <person name="Mueller R.-W."/>
            <person name="Bruemmer F."/>
            <person name="Labrenz M."/>
            <person name="Spormann A.M."/>
            <person name="Op den Camp H."/>
            <person name="Overmann J."/>
            <person name="Amann R."/>
            <person name="Jetten M.S.M."/>
            <person name="Mascher T."/>
            <person name="Medema M.H."/>
            <person name="Devos D.P."/>
            <person name="Kaster A.-K."/>
            <person name="Ovreas L."/>
            <person name="Rohde M."/>
            <person name="Galperin M.Y."/>
            <person name="Jogler C."/>
        </authorList>
    </citation>
    <scope>NUCLEOTIDE SEQUENCE [LARGE SCALE GENOMIC DNA]</scope>
    <source>
        <strain evidence="3 4">Pla163</strain>
    </source>
</reference>
<accession>A0A518CXG2</accession>
<evidence type="ECO:0008006" key="5">
    <source>
        <dbReference type="Google" id="ProtNLM"/>
    </source>
</evidence>
<sequence length="127" mass="13062" precursor="true">MKFTSTAAILVLSAALATPAHASNGWGGWSGWGGWNSPWGGWSGGWGNHDDDDNGGWGGGWGNHHDDLDGDYCDDDDNGGWGGWDDDCEVTPPAPSGVPEIDANLLGTGLLLLVGGGLVLTSRGRLS</sequence>
<organism evidence="3 4">
    <name type="scientific">Rohdeia mirabilis</name>
    <dbReference type="NCBI Taxonomy" id="2528008"/>
    <lineage>
        <taxon>Bacteria</taxon>
        <taxon>Pseudomonadati</taxon>
        <taxon>Planctomycetota</taxon>
        <taxon>Planctomycetia</taxon>
        <taxon>Planctomycetia incertae sedis</taxon>
        <taxon>Rohdeia</taxon>
    </lineage>
</organism>
<evidence type="ECO:0000313" key="3">
    <source>
        <dbReference type="EMBL" id="QDU83910.1"/>
    </source>
</evidence>
<name>A0A518CXG2_9BACT</name>
<evidence type="ECO:0000313" key="4">
    <source>
        <dbReference type="Proteomes" id="UP000319342"/>
    </source>
</evidence>
<keyword evidence="4" id="KW-1185">Reference proteome</keyword>
<dbReference type="RefSeq" id="WP_419186333.1">
    <property type="nucleotide sequence ID" value="NZ_CP036290.1"/>
</dbReference>
<evidence type="ECO:0000256" key="1">
    <source>
        <dbReference type="SAM" id="MobiDB-lite"/>
    </source>
</evidence>
<evidence type="ECO:0000256" key="2">
    <source>
        <dbReference type="SAM" id="SignalP"/>
    </source>
</evidence>
<keyword evidence="2" id="KW-0732">Signal</keyword>
<dbReference type="Proteomes" id="UP000319342">
    <property type="component" value="Chromosome"/>
</dbReference>
<dbReference type="AlphaFoldDB" id="A0A518CXG2"/>
<dbReference type="EMBL" id="CP036290">
    <property type="protein sequence ID" value="QDU83910.1"/>
    <property type="molecule type" value="Genomic_DNA"/>
</dbReference>
<protein>
    <recommendedName>
        <fullName evidence="5">LPXTG cell wall anchor domain-containing protein</fullName>
    </recommendedName>
</protein>